<dbReference type="RefSeq" id="WP_220151662.1">
    <property type="nucleotide sequence ID" value="NZ_QOCE01000052.1"/>
</dbReference>
<gene>
    <name evidence="3" type="ORF">DS909_21985</name>
</gene>
<sequence>MRSLSKYPTSLSGPCHHILPLDGEADRPLIVFFGAKDLDEGAFNFFQVGRELEAHRFFFNNGENHWYQYGIPGFGDSPEAVVIQLLLWKEALGASKIYMVGTSMGGYGAIHYGCLLNAGILAFSTDAVLQRSPSQSRRFFTGTKPATCPDLRALVAKHKPDLTLVVGERDVPDLYSAWELCRTASVRAISMIGAGHIMPSFLSRQARLGPMLRQLIKGQKISYNVGSGSALTAEGYAKKSFAALRAARKKGPDWSAVEQHAREALQTYPNGEAAQVLLGEALLRQDRHAEAVPVLSQALVGQTEDFDTLLLLSLVLRRTQGIERAKAICHGILDKRPGYAKALVALALTYVADQNLEAARTYIMKAVRIQPDNATFRKHLERIEGKLLAAKTAAKPAAKPAVKPAAKPAVKPAAKPAAEP</sequence>
<evidence type="ECO:0000313" key="3">
    <source>
        <dbReference type="EMBL" id="RBW50291.1"/>
    </source>
</evidence>
<protein>
    <submittedName>
        <fullName evidence="3">Uncharacterized protein</fullName>
    </submittedName>
</protein>
<feature type="repeat" description="TPR" evidence="1">
    <location>
        <begin position="340"/>
        <end position="373"/>
    </location>
</feature>
<dbReference type="EMBL" id="QOCE01000052">
    <property type="protein sequence ID" value="RBW50291.1"/>
    <property type="molecule type" value="Genomic_DNA"/>
</dbReference>
<evidence type="ECO:0000313" key="4">
    <source>
        <dbReference type="Proteomes" id="UP000252706"/>
    </source>
</evidence>
<dbReference type="SUPFAM" id="SSF48452">
    <property type="entry name" value="TPR-like"/>
    <property type="match status" value="1"/>
</dbReference>
<dbReference type="InterPro" id="IPR011990">
    <property type="entry name" value="TPR-like_helical_dom_sf"/>
</dbReference>
<proteinExistence type="predicted"/>
<evidence type="ECO:0000256" key="2">
    <source>
        <dbReference type="SAM" id="MobiDB-lite"/>
    </source>
</evidence>
<dbReference type="Proteomes" id="UP000252706">
    <property type="component" value="Unassembled WGS sequence"/>
</dbReference>
<accession>A0A366WN50</accession>
<keyword evidence="1" id="KW-0802">TPR repeat</keyword>
<dbReference type="AlphaFoldDB" id="A0A366WN50"/>
<feature type="region of interest" description="Disordered" evidence="2">
    <location>
        <begin position="394"/>
        <end position="420"/>
    </location>
</feature>
<dbReference type="Gene3D" id="3.40.50.1820">
    <property type="entry name" value="alpha/beta hydrolase"/>
    <property type="match status" value="1"/>
</dbReference>
<comment type="caution">
    <text evidence="3">The sequence shown here is derived from an EMBL/GenBank/DDBJ whole genome shotgun (WGS) entry which is preliminary data.</text>
</comment>
<dbReference type="InterPro" id="IPR029058">
    <property type="entry name" value="AB_hydrolase_fold"/>
</dbReference>
<dbReference type="Gene3D" id="1.25.40.10">
    <property type="entry name" value="Tetratricopeptide repeat domain"/>
    <property type="match status" value="1"/>
</dbReference>
<evidence type="ECO:0000256" key="1">
    <source>
        <dbReference type="PROSITE-ProRule" id="PRU00339"/>
    </source>
</evidence>
<dbReference type="Pfam" id="PF13181">
    <property type="entry name" value="TPR_8"/>
    <property type="match status" value="1"/>
</dbReference>
<feature type="non-terminal residue" evidence="3">
    <location>
        <position position="420"/>
    </location>
</feature>
<dbReference type="PROSITE" id="PS50005">
    <property type="entry name" value="TPR"/>
    <property type="match status" value="1"/>
</dbReference>
<organism evidence="3 4">
    <name type="scientific">Phaeobacter gallaeciensis</name>
    <dbReference type="NCBI Taxonomy" id="60890"/>
    <lineage>
        <taxon>Bacteria</taxon>
        <taxon>Pseudomonadati</taxon>
        <taxon>Pseudomonadota</taxon>
        <taxon>Alphaproteobacteria</taxon>
        <taxon>Rhodobacterales</taxon>
        <taxon>Roseobacteraceae</taxon>
        <taxon>Phaeobacter</taxon>
    </lineage>
</organism>
<name>A0A366WN50_9RHOB</name>
<dbReference type="InterPro" id="IPR019734">
    <property type="entry name" value="TPR_rpt"/>
</dbReference>
<reference evidence="3 4" key="1">
    <citation type="submission" date="2018-07" db="EMBL/GenBank/DDBJ databases">
        <title>Modular assembly of carbohydrate-degrading microbial communities in the ocean.</title>
        <authorList>
            <person name="Enke T.N."/>
            <person name="Datta M.S."/>
            <person name="Schwartzman J.A."/>
            <person name="Cermak N."/>
            <person name="Schmitz D.A."/>
            <person name="Barrere J."/>
            <person name="Cordero O.X."/>
        </authorList>
    </citation>
    <scope>NUCLEOTIDE SEQUENCE [LARGE SCALE GENOMIC DNA]</scope>
    <source>
        <strain evidence="3 4">C3M10</strain>
    </source>
</reference>
<dbReference type="SUPFAM" id="SSF53474">
    <property type="entry name" value="alpha/beta-Hydrolases"/>
    <property type="match status" value="1"/>
</dbReference>